<name>A0AA40HS11_CNENI</name>
<feature type="region of interest" description="Disordered" evidence="1">
    <location>
        <begin position="13"/>
        <end position="36"/>
    </location>
</feature>
<evidence type="ECO:0000313" key="3">
    <source>
        <dbReference type="Proteomes" id="UP001177744"/>
    </source>
</evidence>
<dbReference type="PANTHER" id="PTHR45913">
    <property type="entry name" value="EPM2A-INTERACTING PROTEIN 1"/>
    <property type="match status" value="1"/>
</dbReference>
<proteinExistence type="predicted"/>
<evidence type="ECO:0000313" key="2">
    <source>
        <dbReference type="EMBL" id="KAK1336363.1"/>
    </source>
</evidence>
<organism evidence="2 3">
    <name type="scientific">Cnephaeus nilssonii</name>
    <name type="common">Northern bat</name>
    <name type="synonym">Eptesicus nilssonii</name>
    <dbReference type="NCBI Taxonomy" id="3371016"/>
    <lineage>
        <taxon>Eukaryota</taxon>
        <taxon>Metazoa</taxon>
        <taxon>Chordata</taxon>
        <taxon>Craniata</taxon>
        <taxon>Vertebrata</taxon>
        <taxon>Euteleostomi</taxon>
        <taxon>Mammalia</taxon>
        <taxon>Eutheria</taxon>
        <taxon>Laurasiatheria</taxon>
        <taxon>Chiroptera</taxon>
        <taxon>Yangochiroptera</taxon>
        <taxon>Vespertilionidae</taxon>
        <taxon>Cnephaeus</taxon>
    </lineage>
</organism>
<gene>
    <name evidence="2" type="ORF">QTO34_004169</name>
</gene>
<dbReference type="EMBL" id="JAULJE010000013">
    <property type="protein sequence ID" value="KAK1336363.1"/>
    <property type="molecule type" value="Genomic_DNA"/>
</dbReference>
<evidence type="ECO:0000256" key="1">
    <source>
        <dbReference type="SAM" id="MobiDB-lite"/>
    </source>
</evidence>
<keyword evidence="3" id="KW-1185">Reference proteome</keyword>
<sequence length="191" mass="20676">MEGQVQADLWALGSTWAPGPPAHPPLPESRRPSPHARDVVSVAGRCRPGRSVGLWAAQQHCTEARRAVCLLPAGPADGSCANLLETKINTGIEKPQCVICCEVLSAESMKPNKLKRHFVSKHPSFAGKDTNYFRSKADGLKKARLDTGDKYHKQNVAAVEASYLVALRIARAMKPHTIAEDLLLPAAKDIV</sequence>
<dbReference type="Proteomes" id="UP001177744">
    <property type="component" value="Unassembled WGS sequence"/>
</dbReference>
<protein>
    <submittedName>
        <fullName evidence="2">Uncharacterized protein</fullName>
    </submittedName>
</protein>
<dbReference type="AlphaFoldDB" id="A0AA40HS11"/>
<dbReference type="PANTHER" id="PTHR45913:SF22">
    <property type="entry name" value="SCAN BOX DOMAIN-CONTAINING PROTEIN"/>
    <property type="match status" value="1"/>
</dbReference>
<accession>A0AA40HS11</accession>
<comment type="caution">
    <text evidence="2">The sequence shown here is derived from an EMBL/GenBank/DDBJ whole genome shotgun (WGS) entry which is preliminary data.</text>
</comment>
<reference evidence="2" key="1">
    <citation type="submission" date="2023-06" db="EMBL/GenBank/DDBJ databases">
        <title>Reference genome for the Northern bat (Eptesicus nilssonii), a most northern bat species.</title>
        <authorList>
            <person name="Laine V.N."/>
            <person name="Pulliainen A.T."/>
            <person name="Lilley T.M."/>
        </authorList>
    </citation>
    <scope>NUCLEOTIDE SEQUENCE</scope>
    <source>
        <strain evidence="2">BLF_Eptnil</strain>
        <tissue evidence="2">Kidney</tissue>
    </source>
</reference>
<feature type="compositionally biased region" description="Pro residues" evidence="1">
    <location>
        <begin position="18"/>
        <end position="27"/>
    </location>
</feature>